<evidence type="ECO:0000256" key="1">
    <source>
        <dbReference type="SAM" id="SignalP"/>
    </source>
</evidence>
<accession>A0AAJ1TUH7</accession>
<dbReference type="Proteomes" id="UP001223420">
    <property type="component" value="Unassembled WGS sequence"/>
</dbReference>
<keyword evidence="1" id="KW-0732">Signal</keyword>
<organism evidence="2 4">
    <name type="scientific">Methylobacterium brachiatum</name>
    <dbReference type="NCBI Taxonomy" id="269660"/>
    <lineage>
        <taxon>Bacteria</taxon>
        <taxon>Pseudomonadati</taxon>
        <taxon>Pseudomonadota</taxon>
        <taxon>Alphaproteobacteria</taxon>
        <taxon>Hyphomicrobiales</taxon>
        <taxon>Methylobacteriaceae</taxon>
        <taxon>Methylobacterium</taxon>
    </lineage>
</organism>
<comment type="caution">
    <text evidence="2">The sequence shown here is derived from an EMBL/GenBank/DDBJ whole genome shotgun (WGS) entry which is preliminary data.</text>
</comment>
<keyword evidence="5" id="KW-1185">Reference proteome</keyword>
<reference evidence="3" key="2">
    <citation type="submission" date="2024-06" db="EMBL/GenBank/DDBJ databases">
        <authorList>
            <person name="Campbell A.G."/>
        </authorList>
    </citation>
    <scope>NUCLEOTIDE SEQUENCE</scope>
    <source>
        <strain evidence="3">EM17</strain>
    </source>
</reference>
<feature type="signal peptide" evidence="1">
    <location>
        <begin position="1"/>
        <end position="18"/>
    </location>
</feature>
<evidence type="ECO:0000313" key="5">
    <source>
        <dbReference type="Proteomes" id="UP001432995"/>
    </source>
</evidence>
<dbReference type="RefSeq" id="WP_007567287.1">
    <property type="nucleotide sequence ID" value="NZ_CP033231.1"/>
</dbReference>
<reference evidence="2" key="1">
    <citation type="submission" date="2023-07" db="EMBL/GenBank/DDBJ databases">
        <title>Genomic Encyclopedia of Type Strains, Phase IV (KMG-IV): sequencing the most valuable type-strain genomes for metagenomic binning, comparative biology and taxonomic classification.</title>
        <authorList>
            <person name="Goeker M."/>
        </authorList>
    </citation>
    <scope>NUCLEOTIDE SEQUENCE</scope>
    <source>
        <strain evidence="2">DSM 19569</strain>
    </source>
</reference>
<protein>
    <submittedName>
        <fullName evidence="2">Uncharacterized protein</fullName>
    </submittedName>
</protein>
<dbReference type="EMBL" id="JBELQD010000015">
    <property type="protein sequence ID" value="MER2289576.1"/>
    <property type="molecule type" value="Genomic_DNA"/>
</dbReference>
<name>A0AAJ1TUH7_9HYPH</name>
<evidence type="ECO:0000313" key="2">
    <source>
        <dbReference type="EMBL" id="MDQ0544941.1"/>
    </source>
</evidence>
<dbReference type="Proteomes" id="UP001432995">
    <property type="component" value="Unassembled WGS sequence"/>
</dbReference>
<proteinExistence type="predicted"/>
<dbReference type="AlphaFoldDB" id="A0AAJ1TUH7"/>
<gene>
    <name evidence="3" type="ORF">ABS770_15000</name>
    <name evidence="2" type="ORF">QO001_003877</name>
</gene>
<dbReference type="EMBL" id="JAUSWL010000006">
    <property type="protein sequence ID" value="MDQ0544941.1"/>
    <property type="molecule type" value="Genomic_DNA"/>
</dbReference>
<dbReference type="GeneID" id="90834362"/>
<sequence>MRLIYAALLVCCATAASAGEPLMDGPVVGGGFGMSGSDYYGDIRSRMPFTVEAAPRPAGVAETERARAARIRAVAASRRADARSAVRRRSPHG</sequence>
<evidence type="ECO:0000313" key="4">
    <source>
        <dbReference type="Proteomes" id="UP001223420"/>
    </source>
</evidence>
<feature type="chain" id="PRO_5042482904" evidence="1">
    <location>
        <begin position="19"/>
        <end position="93"/>
    </location>
</feature>
<evidence type="ECO:0000313" key="3">
    <source>
        <dbReference type="EMBL" id="MER2289576.1"/>
    </source>
</evidence>